<proteinExistence type="predicted"/>
<name>A0AAF0U0P4_SOLVR</name>
<dbReference type="GO" id="GO:0009751">
    <property type="term" value="P:response to salicylic acid"/>
    <property type="evidence" value="ECO:0007669"/>
    <property type="project" value="UniProtKB-ARBA"/>
</dbReference>
<dbReference type="Pfam" id="PF00651">
    <property type="entry name" value="BTB"/>
    <property type="match status" value="1"/>
</dbReference>
<dbReference type="InterPro" id="IPR035898">
    <property type="entry name" value="TAZ_dom_sf"/>
</dbReference>
<dbReference type="GO" id="GO:0006355">
    <property type="term" value="P:regulation of DNA-templated transcription"/>
    <property type="evidence" value="ECO:0007669"/>
    <property type="project" value="UniProtKB-ARBA"/>
</dbReference>
<feature type="domain" description="BTB" evidence="6">
    <location>
        <begin position="154"/>
        <end position="223"/>
    </location>
</feature>
<dbReference type="Gene3D" id="3.30.710.10">
    <property type="entry name" value="Potassium Channel Kv1.1, Chain A"/>
    <property type="match status" value="1"/>
</dbReference>
<dbReference type="AlphaFoldDB" id="A0AAF0U0P4"/>
<dbReference type="GO" id="GO:0042542">
    <property type="term" value="P:response to hydrogen peroxide"/>
    <property type="evidence" value="ECO:0007669"/>
    <property type="project" value="UniProtKB-ARBA"/>
</dbReference>
<dbReference type="InterPro" id="IPR044513">
    <property type="entry name" value="BT1/2/3/4/5"/>
</dbReference>
<dbReference type="GO" id="GO:0009725">
    <property type="term" value="P:response to hormone"/>
    <property type="evidence" value="ECO:0007669"/>
    <property type="project" value="UniProtKB-ARBA"/>
</dbReference>
<dbReference type="PANTHER" id="PTHR46287">
    <property type="entry name" value="BTB/POZ AND TAZ DOMAIN-CONTAINING PROTEIN 3-RELATED"/>
    <property type="match status" value="1"/>
</dbReference>
<dbReference type="EMBL" id="CP133617">
    <property type="protein sequence ID" value="WMV35453.1"/>
    <property type="molecule type" value="Genomic_DNA"/>
</dbReference>
<comment type="pathway">
    <text evidence="1">Protein modification; protein ubiquitination.</text>
</comment>
<dbReference type="PANTHER" id="PTHR46287:SF6">
    <property type="entry name" value="BTB_POZ AND TAZ DOMAIN-CONTAINING PROTEIN 1-LIKE"/>
    <property type="match status" value="1"/>
</dbReference>
<dbReference type="Pfam" id="PF02135">
    <property type="entry name" value="zf-TAZ"/>
    <property type="match status" value="1"/>
</dbReference>
<evidence type="ECO:0000256" key="1">
    <source>
        <dbReference type="ARBA" id="ARBA00004906"/>
    </source>
</evidence>
<keyword evidence="5" id="KW-0862">Zinc</keyword>
<sequence>MSPNMFASNVDAHHGENEMAEGDVDIITSAGRRIPAHSNVLAAASTVLDSILGRRRRSYEKPIRILGVPCDSVSVKVEETEGWKFLQHHDPLLELEILQFTDEAELATPYAATTIVRHDARQTIIINPIATVITMSSPNFSGDINLFSGEMSEVDIQIVTSGGLRIPAHSAVLAAASTVLENMLVRPGKRQGSERTIRILGVPYDAVSVFIRFLYSFKCTEEQMKRHGIHLLALSHVYLVPQLKQRCTKGLAERLTIENAVDVLQLARLCDAPDLYLKSMKFLSSNFKKVEETEGWKFLQHHDPWLELEILQFMDEAELRKKRTRRHKRELSLYLQLSEAMDCLEHICTEGCTSVGPLDKEPSVKRQPCSKFDTCQGLQLLIRHFATCKRRTNGGCLRCKRMWQILRLHASICDQPNDCQVPLCRQLKLKVQQKGDDELWKSLVRKVVSARAMSSLSLPKRKREEEPKMDLSHPQVMNFRLAA</sequence>
<evidence type="ECO:0000256" key="2">
    <source>
        <dbReference type="ARBA" id="ARBA00022723"/>
    </source>
</evidence>
<evidence type="ECO:0000313" key="8">
    <source>
        <dbReference type="Proteomes" id="UP001234989"/>
    </source>
</evidence>
<gene>
    <name evidence="7" type="ORF">MTR67_028838</name>
</gene>
<evidence type="ECO:0000313" key="7">
    <source>
        <dbReference type="EMBL" id="WMV35453.1"/>
    </source>
</evidence>
<dbReference type="FunFam" id="1.20.1020.10:FF:000007">
    <property type="entry name" value="BTB/POZ and TAZ domain-containing protein 2"/>
    <property type="match status" value="1"/>
</dbReference>
<keyword evidence="8" id="KW-1185">Reference proteome</keyword>
<dbReference type="GO" id="GO:0005634">
    <property type="term" value="C:nucleus"/>
    <property type="evidence" value="ECO:0007669"/>
    <property type="project" value="TreeGrafter"/>
</dbReference>
<dbReference type="CDD" id="cd18186">
    <property type="entry name" value="BTB_POZ_ZBTB_KLHL-like"/>
    <property type="match status" value="1"/>
</dbReference>
<dbReference type="InterPro" id="IPR000210">
    <property type="entry name" value="BTB/POZ_dom"/>
</dbReference>
<evidence type="ECO:0000259" key="6">
    <source>
        <dbReference type="PROSITE" id="PS50097"/>
    </source>
</evidence>
<keyword evidence="2" id="KW-0479">Metal-binding</keyword>
<dbReference type="SUPFAM" id="SSF57933">
    <property type="entry name" value="TAZ domain"/>
    <property type="match status" value="1"/>
</dbReference>
<reference evidence="7" key="1">
    <citation type="submission" date="2023-08" db="EMBL/GenBank/DDBJ databases">
        <title>A de novo genome assembly of Solanum verrucosum Schlechtendal, a Mexican diploid species geographically isolated from the other diploid A-genome species in potato relatives.</title>
        <authorList>
            <person name="Hosaka K."/>
        </authorList>
    </citation>
    <scope>NUCLEOTIDE SEQUENCE</scope>
    <source>
        <tissue evidence="7">Young leaves</tissue>
    </source>
</reference>
<dbReference type="SMART" id="SM00551">
    <property type="entry name" value="ZnF_TAZ"/>
    <property type="match status" value="1"/>
</dbReference>
<organism evidence="7 8">
    <name type="scientific">Solanum verrucosum</name>
    <dbReference type="NCBI Taxonomy" id="315347"/>
    <lineage>
        <taxon>Eukaryota</taxon>
        <taxon>Viridiplantae</taxon>
        <taxon>Streptophyta</taxon>
        <taxon>Embryophyta</taxon>
        <taxon>Tracheophyta</taxon>
        <taxon>Spermatophyta</taxon>
        <taxon>Magnoliopsida</taxon>
        <taxon>eudicotyledons</taxon>
        <taxon>Gunneridae</taxon>
        <taxon>Pentapetalae</taxon>
        <taxon>asterids</taxon>
        <taxon>lamiids</taxon>
        <taxon>Solanales</taxon>
        <taxon>Solanaceae</taxon>
        <taxon>Solanoideae</taxon>
        <taxon>Solaneae</taxon>
        <taxon>Solanum</taxon>
    </lineage>
</organism>
<keyword evidence="4" id="KW-0833">Ubl conjugation pathway</keyword>
<dbReference type="GO" id="GO:0008270">
    <property type="term" value="F:zinc ion binding"/>
    <property type="evidence" value="ECO:0007669"/>
    <property type="project" value="UniProtKB-KW"/>
</dbReference>
<keyword evidence="3" id="KW-0863">Zinc-finger</keyword>
<dbReference type="Gene3D" id="1.20.1020.10">
    <property type="entry name" value="TAZ domain"/>
    <property type="match status" value="1"/>
</dbReference>
<dbReference type="Gene3D" id="1.25.40.420">
    <property type="match status" value="1"/>
</dbReference>
<accession>A0AAF0U0P4</accession>
<dbReference type="GO" id="GO:0005516">
    <property type="term" value="F:calmodulin binding"/>
    <property type="evidence" value="ECO:0007669"/>
    <property type="project" value="UniProtKB-ARBA"/>
</dbReference>
<dbReference type="InterPro" id="IPR011333">
    <property type="entry name" value="SKP1/BTB/POZ_sf"/>
</dbReference>
<dbReference type="InterPro" id="IPR000197">
    <property type="entry name" value="Znf_TAZ"/>
</dbReference>
<dbReference type="FunFam" id="1.25.40.420:FF:000012">
    <property type="entry name" value="BTB/POZ and TAZ domain-containing protein 2"/>
    <property type="match status" value="1"/>
</dbReference>
<evidence type="ECO:0000256" key="5">
    <source>
        <dbReference type="ARBA" id="ARBA00022833"/>
    </source>
</evidence>
<dbReference type="SUPFAM" id="SSF54695">
    <property type="entry name" value="POZ domain"/>
    <property type="match status" value="1"/>
</dbReference>
<protein>
    <recommendedName>
        <fullName evidence="6">BTB domain-containing protein</fullName>
    </recommendedName>
</protein>
<dbReference type="Proteomes" id="UP001234989">
    <property type="component" value="Chromosome 6"/>
</dbReference>
<dbReference type="SMART" id="SM00225">
    <property type="entry name" value="BTB"/>
    <property type="match status" value="1"/>
</dbReference>
<evidence type="ECO:0000256" key="3">
    <source>
        <dbReference type="ARBA" id="ARBA00022771"/>
    </source>
</evidence>
<dbReference type="PROSITE" id="PS50097">
    <property type="entry name" value="BTB"/>
    <property type="match status" value="1"/>
</dbReference>
<evidence type="ECO:0000256" key="4">
    <source>
        <dbReference type="ARBA" id="ARBA00022786"/>
    </source>
</evidence>